<keyword evidence="5" id="KW-1185">Reference proteome</keyword>
<accession>A0AAJ0LWW2</accession>
<dbReference type="InterPro" id="IPR036291">
    <property type="entry name" value="NAD(P)-bd_dom_sf"/>
</dbReference>
<dbReference type="GO" id="GO:0016616">
    <property type="term" value="F:oxidoreductase activity, acting on the CH-OH group of donors, NAD or NADP as acceptor"/>
    <property type="evidence" value="ECO:0007669"/>
    <property type="project" value="TreeGrafter"/>
</dbReference>
<dbReference type="Proteomes" id="UP001271007">
    <property type="component" value="Unassembled WGS sequence"/>
</dbReference>
<dbReference type="SUPFAM" id="SSF51735">
    <property type="entry name" value="NAD(P)-binding Rossmann-fold domains"/>
    <property type="match status" value="1"/>
</dbReference>
<dbReference type="FunFam" id="3.40.50.720:FF:000084">
    <property type="entry name" value="Short-chain dehydrogenase reductase"/>
    <property type="match status" value="1"/>
</dbReference>
<protein>
    <recommendedName>
        <fullName evidence="6">2-deoxy-D-gluconate 3-dehydrogenase</fullName>
    </recommendedName>
</protein>
<dbReference type="PANTHER" id="PTHR42760">
    <property type="entry name" value="SHORT-CHAIN DEHYDROGENASES/REDUCTASES FAMILY MEMBER"/>
    <property type="match status" value="1"/>
</dbReference>
<comment type="similarity">
    <text evidence="1">Belongs to the short-chain dehydrogenases/reductases (SDR) family.</text>
</comment>
<dbReference type="InterPro" id="IPR020904">
    <property type="entry name" value="Sc_DH/Rdtase_CS"/>
</dbReference>
<dbReference type="AlphaFoldDB" id="A0AAJ0LWW2"/>
<reference evidence="4" key="1">
    <citation type="submission" date="2023-04" db="EMBL/GenBank/DDBJ databases">
        <title>Black Yeasts Isolated from many extreme environments.</title>
        <authorList>
            <person name="Coleine C."/>
            <person name="Stajich J.E."/>
            <person name="Selbmann L."/>
        </authorList>
    </citation>
    <scope>NUCLEOTIDE SEQUENCE</scope>
    <source>
        <strain evidence="4">CCFEE 5312</strain>
    </source>
</reference>
<dbReference type="PROSITE" id="PS00061">
    <property type="entry name" value="ADH_SHORT"/>
    <property type="match status" value="1"/>
</dbReference>
<dbReference type="PRINTS" id="PR00081">
    <property type="entry name" value="GDHRDH"/>
</dbReference>
<gene>
    <name evidence="4" type="ORF">LTR09_001405</name>
</gene>
<evidence type="ECO:0000256" key="1">
    <source>
        <dbReference type="ARBA" id="ARBA00006484"/>
    </source>
</evidence>
<keyword evidence="2" id="KW-0521">NADP</keyword>
<comment type="caution">
    <text evidence="4">The sequence shown here is derived from an EMBL/GenBank/DDBJ whole genome shotgun (WGS) entry which is preliminary data.</text>
</comment>
<dbReference type="Pfam" id="PF13561">
    <property type="entry name" value="adh_short_C2"/>
    <property type="match status" value="1"/>
</dbReference>
<evidence type="ECO:0000313" key="5">
    <source>
        <dbReference type="Proteomes" id="UP001271007"/>
    </source>
</evidence>
<dbReference type="InterPro" id="IPR002347">
    <property type="entry name" value="SDR_fam"/>
</dbReference>
<name>A0AAJ0LWW2_9PEZI</name>
<organism evidence="4 5">
    <name type="scientific">Extremus antarcticus</name>
    <dbReference type="NCBI Taxonomy" id="702011"/>
    <lineage>
        <taxon>Eukaryota</taxon>
        <taxon>Fungi</taxon>
        <taxon>Dikarya</taxon>
        <taxon>Ascomycota</taxon>
        <taxon>Pezizomycotina</taxon>
        <taxon>Dothideomycetes</taxon>
        <taxon>Dothideomycetidae</taxon>
        <taxon>Mycosphaerellales</taxon>
        <taxon>Extremaceae</taxon>
        <taxon>Extremus</taxon>
    </lineage>
</organism>
<proteinExistence type="inferred from homology"/>
<keyword evidence="3" id="KW-0560">Oxidoreductase</keyword>
<evidence type="ECO:0000256" key="3">
    <source>
        <dbReference type="ARBA" id="ARBA00023002"/>
    </source>
</evidence>
<sequence>MSGKHVVDPAYRAAMTGGLGTAMTTALASAGADIISIELPNDSGSENTKKVVEECGRKYTRYECDISNRQQIRETYRQMWSDGIVADIVLNCAGVQRRAAAVDFTDEDIDAVIDINLKATLVSCQEFAKKLIADKRPGKVINISSIIAYIGGKNITPYAGSKGGVMQVTKAMSNEWAEHGIQCNCIHPGYFKTAMTEQYSTDPKYADFNNYIMSRVPAKKWGLPVDLSGPIVFLASSASDYITGASIVVDGGFMGM</sequence>
<evidence type="ECO:0000256" key="2">
    <source>
        <dbReference type="ARBA" id="ARBA00022857"/>
    </source>
</evidence>
<dbReference type="PRINTS" id="PR00080">
    <property type="entry name" value="SDRFAMILY"/>
</dbReference>
<dbReference type="PANTHER" id="PTHR42760:SF5">
    <property type="entry name" value="2-DEHYDRO-3-DEOXY-D-GLUCONATE 5-DEHYDROGENASE"/>
    <property type="match status" value="1"/>
</dbReference>
<dbReference type="EMBL" id="JAWDJX010000002">
    <property type="protein sequence ID" value="KAK3058327.1"/>
    <property type="molecule type" value="Genomic_DNA"/>
</dbReference>
<evidence type="ECO:0000313" key="4">
    <source>
        <dbReference type="EMBL" id="KAK3058327.1"/>
    </source>
</evidence>
<dbReference type="Gene3D" id="3.40.50.720">
    <property type="entry name" value="NAD(P)-binding Rossmann-like Domain"/>
    <property type="match status" value="1"/>
</dbReference>
<evidence type="ECO:0008006" key="6">
    <source>
        <dbReference type="Google" id="ProtNLM"/>
    </source>
</evidence>